<keyword evidence="3" id="KW-0067">ATP-binding</keyword>
<evidence type="ECO:0000313" key="4">
    <source>
        <dbReference type="Proteomes" id="UP000199012"/>
    </source>
</evidence>
<gene>
    <name evidence="3" type="ORF">SAMN05421867_10333</name>
</gene>
<dbReference type="GO" id="GO:0004386">
    <property type="term" value="F:helicase activity"/>
    <property type="evidence" value="ECO:0007669"/>
    <property type="project" value="UniProtKB-KW"/>
</dbReference>
<keyword evidence="3" id="KW-0547">Nucleotide-binding</keyword>
<feature type="region of interest" description="Disordered" evidence="1">
    <location>
        <begin position="693"/>
        <end position="764"/>
    </location>
</feature>
<dbReference type="Proteomes" id="UP000199012">
    <property type="component" value="Unassembled WGS sequence"/>
</dbReference>
<feature type="domain" description="Helicase XPB/Ssl2 N-terminal" evidence="2">
    <location>
        <begin position="494"/>
        <end position="617"/>
    </location>
</feature>
<dbReference type="Pfam" id="PF13625">
    <property type="entry name" value="Helicase_C_3"/>
    <property type="match status" value="1"/>
</dbReference>
<feature type="compositionally biased region" description="Gly residues" evidence="1">
    <location>
        <begin position="750"/>
        <end position="763"/>
    </location>
</feature>
<dbReference type="STRING" id="988821.SAMN05421867_10333"/>
<keyword evidence="4" id="KW-1185">Reference proteome</keyword>
<dbReference type="OrthoDB" id="3415124at2"/>
<feature type="compositionally biased region" description="Low complexity" evidence="1">
    <location>
        <begin position="723"/>
        <end position="738"/>
    </location>
</feature>
<evidence type="ECO:0000313" key="3">
    <source>
        <dbReference type="EMBL" id="SFA88631.1"/>
    </source>
</evidence>
<evidence type="ECO:0000259" key="2">
    <source>
        <dbReference type="Pfam" id="PF13625"/>
    </source>
</evidence>
<accession>A0A1I0WJ32</accession>
<feature type="compositionally biased region" description="Low complexity" evidence="1">
    <location>
        <begin position="698"/>
        <end position="712"/>
    </location>
</feature>
<keyword evidence="3" id="KW-0378">Hydrolase</keyword>
<proteinExistence type="predicted"/>
<dbReference type="InterPro" id="IPR032830">
    <property type="entry name" value="XPB/Ssl2_N"/>
</dbReference>
<dbReference type="RefSeq" id="WP_090031032.1">
    <property type="nucleotide sequence ID" value="NZ_BONM01000002.1"/>
</dbReference>
<feature type="region of interest" description="Disordered" evidence="1">
    <location>
        <begin position="642"/>
        <end position="676"/>
    </location>
</feature>
<organism evidence="3 4">
    <name type="scientific">Cellulomonas marina</name>
    <dbReference type="NCBI Taxonomy" id="988821"/>
    <lineage>
        <taxon>Bacteria</taxon>
        <taxon>Bacillati</taxon>
        <taxon>Actinomycetota</taxon>
        <taxon>Actinomycetes</taxon>
        <taxon>Micrococcales</taxon>
        <taxon>Cellulomonadaceae</taxon>
        <taxon>Cellulomonas</taxon>
    </lineage>
</organism>
<dbReference type="AlphaFoldDB" id="A0A1I0WJ32"/>
<dbReference type="EMBL" id="FOKA01000003">
    <property type="protein sequence ID" value="SFA88631.1"/>
    <property type="molecule type" value="Genomic_DNA"/>
</dbReference>
<sequence>MATFLDDLRARDDDALAALLRARPDLASPSPVTLASLAVRATGRTSTDRALAELDATTLQVLEAVVVLDGAGTPPIRARLHDALGADDDVARAAVDAAVGAALERALVLEGPGGEDAGGGAPGVDRVLRAAPGLADALGPYPAGLAPATVPDPPGTAPGDDDPAGAVAALLGQAPTGAAALLDALVWGPPVGVAPAPRTPAAAAVAALLRAGLLAPGTGSHVVLPRGVALALRGGRTHAAPALPPAPGAPAPGLTDAGVATESAAGAERAVRLVEALLRLWERTPPRVLRGGGLGVRDLRRTAAALDVAEDEVAVLVEVAGAAGLVADDGEELPAFLPTASSDTWAAGDLPQRWSALVRAWVGTVRAPWLVGTRDEHGSPRAALDPTVQRTWAPRLRREVLVALAALPPAVVAPPEGVLAALRHRAPRSVPPEPAVRAVLAEAALLGVLGAGALGAPGRALLAEVVRTGPVTSGDEDPVAAALAAALPEPVDVLLLQADLTGVVPGRPADELADLLEAVSVVESRGGALTVRFTAGSVREGLDAGRTADDVLAALARHVPGGRVPQPLEYLVRDVARQHGRLRAGTADGYLRSDDPAVLAGLVEDPRLASLGLFRLAPTVLGARATAGELLAALRAAGRAPVAEGPDGQVVHAGPATRRARGRGPRASVPPPPAPPARVEALVARLRAADEHERALEAAGATAGTGPQAGVPTGDGGPDRPGDAVARVVERAAGAVRGTSPRAGRDGKGDVSGGASGAAGAGGTADPASALLVLRQAAADRTAVRVELVGPDGRLQERVLRPLRVDAGRLRAVDPARAAELTIAVHRIAGVRPVDPPDAP</sequence>
<reference evidence="3 4" key="1">
    <citation type="submission" date="2016-10" db="EMBL/GenBank/DDBJ databases">
        <authorList>
            <person name="de Groot N.N."/>
        </authorList>
    </citation>
    <scope>NUCLEOTIDE SEQUENCE [LARGE SCALE GENOMIC DNA]</scope>
    <source>
        <strain evidence="3 4">CGMCC 4.6945</strain>
    </source>
</reference>
<name>A0A1I0WJ32_9CELL</name>
<evidence type="ECO:0000256" key="1">
    <source>
        <dbReference type="SAM" id="MobiDB-lite"/>
    </source>
</evidence>
<protein>
    <submittedName>
        <fullName evidence="3">Helicase conserved C-terminal domain-containing protein</fullName>
    </submittedName>
</protein>
<keyword evidence="3" id="KW-0347">Helicase</keyword>